<proteinExistence type="predicted"/>
<keyword evidence="2" id="KW-1185">Reference proteome</keyword>
<dbReference type="Proteomes" id="UP000572680">
    <property type="component" value="Unassembled WGS sequence"/>
</dbReference>
<comment type="caution">
    <text evidence="1">The sequence shown here is derived from an EMBL/GenBank/DDBJ whole genome shotgun (WGS) entry which is preliminary data.</text>
</comment>
<evidence type="ECO:0008006" key="3">
    <source>
        <dbReference type="Google" id="ProtNLM"/>
    </source>
</evidence>
<dbReference type="RefSeq" id="WP_182842623.1">
    <property type="nucleotide sequence ID" value="NZ_BAAALP010000037.1"/>
</dbReference>
<dbReference type="EMBL" id="JACJIA010000002">
    <property type="protein sequence ID" value="MBA8950154.1"/>
    <property type="molecule type" value="Genomic_DNA"/>
</dbReference>
<protein>
    <recommendedName>
        <fullName evidence="3">GGDEF domain-containing protein</fullName>
    </recommendedName>
</protein>
<reference evidence="1 2" key="1">
    <citation type="submission" date="2020-08" db="EMBL/GenBank/DDBJ databases">
        <title>Genomic Encyclopedia of Type Strains, Phase IV (KMG-IV): sequencing the most valuable type-strain genomes for metagenomic binning, comparative biology and taxonomic classification.</title>
        <authorList>
            <person name="Goeker M."/>
        </authorList>
    </citation>
    <scope>NUCLEOTIDE SEQUENCE [LARGE SCALE GENOMIC DNA]</scope>
    <source>
        <strain evidence="1 2">DSM 44197</strain>
    </source>
</reference>
<gene>
    <name evidence="1" type="ORF">HNR61_001767</name>
</gene>
<organism evidence="1 2">
    <name type="scientific">Actinomadura namibiensis</name>
    <dbReference type="NCBI Taxonomy" id="182080"/>
    <lineage>
        <taxon>Bacteria</taxon>
        <taxon>Bacillati</taxon>
        <taxon>Actinomycetota</taxon>
        <taxon>Actinomycetes</taxon>
        <taxon>Streptosporangiales</taxon>
        <taxon>Thermomonosporaceae</taxon>
        <taxon>Actinomadura</taxon>
    </lineage>
</organism>
<accession>A0A7W3LL71</accession>
<evidence type="ECO:0000313" key="1">
    <source>
        <dbReference type="EMBL" id="MBA8950154.1"/>
    </source>
</evidence>
<dbReference type="AlphaFoldDB" id="A0A7W3LL71"/>
<name>A0A7W3LL71_ACTNM</name>
<sequence>MTTRDEPDELRERWRERSLAAGWAVPGDCWTPAVESVTAAVCLGKGMAVACVRLGRARGRAGIGLGETLDDLGAPFAELHWPDPPLSLVRCAAEGRVDPGLMELAAQTCEDLLTGLTTMPYLRSRMAEVYRAAGALGGAPGTAVGDTHRLVVVELPAQAEPWRRLARAIVVAHDLRAVFRGGETLTLVGMGRAAALVRSGPDLADHLDALHRSLERTLGAAPAAVGGRERSYRHERDGFLIWAEELPASSAEAQELLGRMAR</sequence>
<evidence type="ECO:0000313" key="2">
    <source>
        <dbReference type="Proteomes" id="UP000572680"/>
    </source>
</evidence>